<dbReference type="InterPro" id="IPR015797">
    <property type="entry name" value="NUDIX_hydrolase-like_dom_sf"/>
</dbReference>
<comment type="similarity">
    <text evidence="3">Belongs to the Nudix hydrolase family. DCP2 subfamily.</text>
</comment>
<dbReference type="STRING" id="747676.F4S8X8"/>
<dbReference type="VEuPathDB" id="FungiDB:MELLADRAFT_50842"/>
<evidence type="ECO:0000256" key="4">
    <source>
        <dbReference type="ARBA" id="ARBA00022490"/>
    </source>
</evidence>
<dbReference type="GO" id="GO:0000290">
    <property type="term" value="P:deadenylation-dependent decapping of nuclear-transcribed mRNA"/>
    <property type="evidence" value="ECO:0007669"/>
    <property type="project" value="InterPro"/>
</dbReference>
<protein>
    <recommendedName>
        <fullName evidence="9">Nudix hydrolase domain-containing protein</fullName>
    </recommendedName>
</protein>
<dbReference type="eggNOG" id="KOG2937">
    <property type="taxonomic scope" value="Eukaryota"/>
</dbReference>
<evidence type="ECO:0000313" key="10">
    <source>
        <dbReference type="EMBL" id="EGF98885.1"/>
    </source>
</evidence>
<dbReference type="AlphaFoldDB" id="F4S8X8"/>
<evidence type="ECO:0000313" key="11">
    <source>
        <dbReference type="Proteomes" id="UP000001072"/>
    </source>
</evidence>
<dbReference type="InParanoid" id="F4S8X8"/>
<dbReference type="RefSeq" id="XP_007417817.1">
    <property type="nucleotide sequence ID" value="XM_007417755.1"/>
</dbReference>
<reference evidence="11" key="1">
    <citation type="journal article" date="2011" name="Proc. Natl. Acad. Sci. U.S.A.">
        <title>Obligate biotrophy features unraveled by the genomic analysis of rust fungi.</title>
        <authorList>
            <person name="Duplessis S."/>
            <person name="Cuomo C.A."/>
            <person name="Lin Y.-C."/>
            <person name="Aerts A."/>
            <person name="Tisserant E."/>
            <person name="Veneault-Fourrey C."/>
            <person name="Joly D.L."/>
            <person name="Hacquard S."/>
            <person name="Amselem J."/>
            <person name="Cantarel B.L."/>
            <person name="Chiu R."/>
            <person name="Coutinho P.M."/>
            <person name="Feau N."/>
            <person name="Field M."/>
            <person name="Frey P."/>
            <person name="Gelhaye E."/>
            <person name="Goldberg J."/>
            <person name="Grabherr M.G."/>
            <person name="Kodira C.D."/>
            <person name="Kohler A."/>
            <person name="Kuees U."/>
            <person name="Lindquist E.A."/>
            <person name="Lucas S.M."/>
            <person name="Mago R."/>
            <person name="Mauceli E."/>
            <person name="Morin E."/>
            <person name="Murat C."/>
            <person name="Pangilinan J.L."/>
            <person name="Park R."/>
            <person name="Pearson M."/>
            <person name="Quesneville H."/>
            <person name="Rouhier N."/>
            <person name="Sakthikumar S."/>
            <person name="Salamov A.A."/>
            <person name="Schmutz J."/>
            <person name="Selles B."/>
            <person name="Shapiro H."/>
            <person name="Tanguay P."/>
            <person name="Tuskan G.A."/>
            <person name="Henrissat B."/>
            <person name="Van de Peer Y."/>
            <person name="Rouze P."/>
            <person name="Ellis J.G."/>
            <person name="Dodds P.N."/>
            <person name="Schein J.E."/>
            <person name="Zhong S."/>
            <person name="Hamelin R.C."/>
            <person name="Grigoriev I.V."/>
            <person name="Szabo L.J."/>
            <person name="Martin F."/>
        </authorList>
    </citation>
    <scope>NUCLEOTIDE SEQUENCE [LARGE SCALE GENOMIC DNA]</scope>
    <source>
        <strain evidence="11">98AG31 / pathotype 3-4-7</strain>
    </source>
</reference>
<dbReference type="GeneID" id="18928742"/>
<dbReference type="InterPro" id="IPR000086">
    <property type="entry name" value="NUDIX_hydrolase_dom"/>
</dbReference>
<keyword evidence="8" id="KW-0464">Manganese</keyword>
<organism evidence="11">
    <name type="scientific">Melampsora larici-populina (strain 98AG31 / pathotype 3-4-7)</name>
    <name type="common">Poplar leaf rust fungus</name>
    <dbReference type="NCBI Taxonomy" id="747676"/>
    <lineage>
        <taxon>Eukaryota</taxon>
        <taxon>Fungi</taxon>
        <taxon>Dikarya</taxon>
        <taxon>Basidiomycota</taxon>
        <taxon>Pucciniomycotina</taxon>
        <taxon>Pucciniomycetes</taxon>
        <taxon>Pucciniales</taxon>
        <taxon>Melampsoraceae</taxon>
        <taxon>Melampsora</taxon>
    </lineage>
</organism>
<dbReference type="Proteomes" id="UP000001072">
    <property type="component" value="Unassembled WGS sequence"/>
</dbReference>
<dbReference type="GO" id="GO:0003723">
    <property type="term" value="F:RNA binding"/>
    <property type="evidence" value="ECO:0007669"/>
    <property type="project" value="UniProtKB-KW"/>
</dbReference>
<dbReference type="PANTHER" id="PTHR23114:SF17">
    <property type="entry name" value="M7GPPPN-MRNA HYDROLASE"/>
    <property type="match status" value="1"/>
</dbReference>
<evidence type="ECO:0000256" key="5">
    <source>
        <dbReference type="ARBA" id="ARBA00022723"/>
    </source>
</evidence>
<keyword evidence="4" id="KW-0963">Cytoplasm</keyword>
<dbReference type="HOGENOM" id="CLU_008108_3_0_1"/>
<dbReference type="Gene3D" id="1.10.10.1050">
    <property type="entry name" value="Dcp2, box A domain"/>
    <property type="match status" value="1"/>
</dbReference>
<keyword evidence="11" id="KW-1185">Reference proteome</keyword>
<dbReference type="CDD" id="cd03672">
    <property type="entry name" value="NUDIX_Dcp2p_Nudt20"/>
    <property type="match status" value="1"/>
</dbReference>
<dbReference type="FunFam" id="3.90.79.10:FF:000003">
    <property type="entry name" value="M7GpppN-mRNA hydrolase isoform 2"/>
    <property type="match status" value="1"/>
</dbReference>
<evidence type="ECO:0000256" key="3">
    <source>
        <dbReference type="ARBA" id="ARBA00005279"/>
    </source>
</evidence>
<dbReference type="GO" id="GO:0030145">
    <property type="term" value="F:manganese ion binding"/>
    <property type="evidence" value="ECO:0007669"/>
    <property type="project" value="InterPro"/>
</dbReference>
<dbReference type="Gene3D" id="3.90.79.10">
    <property type="entry name" value="Nucleoside Triphosphate Pyrophosphohydrolase"/>
    <property type="match status" value="1"/>
</dbReference>
<evidence type="ECO:0000256" key="7">
    <source>
        <dbReference type="ARBA" id="ARBA00022884"/>
    </source>
</evidence>
<sequence length="293" mass="33409">MSSASDQAGFQSTTTVITSTTTTTAITKPSIPSHPTIASSASVFSRMSLEDVLEDLASRFILNLPPVELSQIERVCFQVEQAHWFYEDFVRPNSSLRLPSYNLKTFTRLFFEKCDFLRTEGAPLSGWDPFFLRYKERVPVCGAIILNSDASKVLLVKGYKANSSWSFPRGKINENEQPRDCAIREVLEETGFDITSHMWDDHFIEIMIREQKLRMYLVTGIPDETVFETQTRQEISAIAWFPLADLPTFTSEAFSPKRPSSNWSNIPPQHLTEPDIHGFRASAKFYMVVPFVR</sequence>
<accession>F4S8X8</accession>
<name>F4S8X8_MELLP</name>
<keyword evidence="7" id="KW-0694">RNA-binding</keyword>
<evidence type="ECO:0000256" key="6">
    <source>
        <dbReference type="ARBA" id="ARBA00022801"/>
    </source>
</evidence>
<dbReference type="PANTHER" id="PTHR23114">
    <property type="entry name" value="M7GPPPN-MRNA HYDROLASE"/>
    <property type="match status" value="1"/>
</dbReference>
<dbReference type="Pfam" id="PF05026">
    <property type="entry name" value="DCP2"/>
    <property type="match status" value="1"/>
</dbReference>
<dbReference type="SMR" id="F4S8X8"/>
<evidence type="ECO:0000256" key="8">
    <source>
        <dbReference type="ARBA" id="ARBA00023211"/>
    </source>
</evidence>
<keyword evidence="5" id="KW-0479">Metal-binding</keyword>
<dbReference type="GO" id="GO:0000932">
    <property type="term" value="C:P-body"/>
    <property type="evidence" value="ECO:0007669"/>
    <property type="project" value="TreeGrafter"/>
</dbReference>
<dbReference type="InterPro" id="IPR044099">
    <property type="entry name" value="Dcp2_NUDIX"/>
</dbReference>
<dbReference type="InterPro" id="IPR007722">
    <property type="entry name" value="DCP2_BoxA"/>
</dbReference>
<dbReference type="Pfam" id="PF00293">
    <property type="entry name" value="NUDIX"/>
    <property type="match status" value="1"/>
</dbReference>
<gene>
    <name evidence="10" type="ORF">MELLADRAFT_50842</name>
</gene>
<dbReference type="PROSITE" id="PS51462">
    <property type="entry name" value="NUDIX"/>
    <property type="match status" value="1"/>
</dbReference>
<dbReference type="OrthoDB" id="18996at2759"/>
<dbReference type="SUPFAM" id="SSF55811">
    <property type="entry name" value="Nudix"/>
    <property type="match status" value="1"/>
</dbReference>
<dbReference type="GO" id="GO:0000184">
    <property type="term" value="P:nuclear-transcribed mRNA catabolic process, nonsense-mediated decay"/>
    <property type="evidence" value="ECO:0007669"/>
    <property type="project" value="InterPro"/>
</dbReference>
<dbReference type="KEGG" id="mlr:MELLADRAFT_50842"/>
<dbReference type="GO" id="GO:0140933">
    <property type="term" value="F:5'-(N(7)-methylguanosine 5'-triphospho)-[mRNA] hydrolase activity"/>
    <property type="evidence" value="ECO:0007669"/>
    <property type="project" value="InterPro"/>
</dbReference>
<comment type="cofactor">
    <cofactor evidence="1">
        <name>Mn(2+)</name>
        <dbReference type="ChEBI" id="CHEBI:29035"/>
    </cofactor>
</comment>
<dbReference type="InterPro" id="IPR036189">
    <property type="entry name" value="DCP2_BoxA_sf"/>
</dbReference>
<evidence type="ECO:0000256" key="1">
    <source>
        <dbReference type="ARBA" id="ARBA00001936"/>
    </source>
</evidence>
<proteinExistence type="inferred from homology"/>
<keyword evidence="6" id="KW-0378">Hydrolase</keyword>
<dbReference type="EMBL" id="GL883167">
    <property type="protein sequence ID" value="EGF98885.1"/>
    <property type="molecule type" value="Genomic_DNA"/>
</dbReference>
<dbReference type="SMART" id="SM01125">
    <property type="entry name" value="DCP2"/>
    <property type="match status" value="1"/>
</dbReference>
<dbReference type="SUPFAM" id="SSF140586">
    <property type="entry name" value="Dcp2 domain-like"/>
    <property type="match status" value="1"/>
</dbReference>
<dbReference type="PROSITE" id="PS00893">
    <property type="entry name" value="NUDIX_BOX"/>
    <property type="match status" value="1"/>
</dbReference>
<comment type="subcellular location">
    <subcellularLocation>
        <location evidence="2">Cytoplasm</location>
    </subcellularLocation>
</comment>
<dbReference type="InterPro" id="IPR020084">
    <property type="entry name" value="NUDIX_hydrolase_CS"/>
</dbReference>
<evidence type="ECO:0000259" key="9">
    <source>
        <dbReference type="PROSITE" id="PS51462"/>
    </source>
</evidence>
<evidence type="ECO:0000256" key="2">
    <source>
        <dbReference type="ARBA" id="ARBA00004496"/>
    </source>
</evidence>
<feature type="domain" description="Nudix hydrolase" evidence="9">
    <location>
        <begin position="136"/>
        <end position="265"/>
    </location>
</feature>